<dbReference type="InterPro" id="IPR013785">
    <property type="entry name" value="Aldolase_TIM"/>
</dbReference>
<comment type="subcellular location">
    <subcellularLocation>
        <location evidence="11">Cytoplasm</location>
    </subcellularLocation>
</comment>
<evidence type="ECO:0000259" key="12">
    <source>
        <dbReference type="Pfam" id="PF01070"/>
    </source>
</evidence>
<keyword evidence="2 11" id="KW-0963">Cytoplasm</keyword>
<dbReference type="EC" id="5.3.3.2" evidence="11"/>
<keyword evidence="8 11" id="KW-0414">Isoprene biosynthesis</keyword>
<dbReference type="GO" id="GO:0008299">
    <property type="term" value="P:isoprenoid biosynthetic process"/>
    <property type="evidence" value="ECO:0007669"/>
    <property type="project" value="UniProtKB-UniRule"/>
</dbReference>
<dbReference type="EMBL" id="JABZFV010000010">
    <property type="protein sequence ID" value="MBF0934289.1"/>
    <property type="molecule type" value="Genomic_DNA"/>
</dbReference>
<dbReference type="GO" id="GO:0005737">
    <property type="term" value="C:cytoplasm"/>
    <property type="evidence" value="ECO:0007669"/>
    <property type="project" value="UniProtKB-SubCell"/>
</dbReference>
<protein>
    <recommendedName>
        <fullName evidence="11">Isopentenyl-diphosphate delta-isomerase</fullName>
        <shortName evidence="11">IPP isomerase</shortName>
        <ecNumber evidence="11">5.3.3.2</ecNumber>
    </recommendedName>
    <alternativeName>
        <fullName evidence="11">Isopentenyl diphosphate:dimethylallyl diphosphate isomerase</fullName>
    </alternativeName>
    <alternativeName>
        <fullName evidence="11">Isopentenyl pyrophosphate isomerase</fullName>
    </alternativeName>
    <alternativeName>
        <fullName evidence="11">Type 2 isopentenyl diphosphate isomerase</fullName>
        <shortName evidence="11">IDI-2</shortName>
    </alternativeName>
</protein>
<dbReference type="PIRSF" id="PIRSF003314">
    <property type="entry name" value="IPP_isomerase"/>
    <property type="match status" value="1"/>
</dbReference>
<gene>
    <name evidence="11" type="primary">fni</name>
    <name evidence="13" type="ORF">HXK00_01435</name>
</gene>
<dbReference type="CDD" id="cd02811">
    <property type="entry name" value="IDI-2_FMN"/>
    <property type="match status" value="1"/>
</dbReference>
<evidence type="ECO:0000256" key="2">
    <source>
        <dbReference type="ARBA" id="ARBA00022490"/>
    </source>
</evidence>
<evidence type="ECO:0000256" key="4">
    <source>
        <dbReference type="ARBA" id="ARBA00022643"/>
    </source>
</evidence>
<dbReference type="InterPro" id="IPR011179">
    <property type="entry name" value="IPdP_isomerase"/>
</dbReference>
<comment type="function">
    <text evidence="11">Involved in the biosynthesis of isoprenoids. Catalyzes the 1,3-allylic rearrangement of the homoallylic substrate isopentenyl (IPP) to its allylic isomer, dimethylallyl diphosphate (DMAPP).</text>
</comment>
<dbReference type="Gene3D" id="3.20.20.70">
    <property type="entry name" value="Aldolase class I"/>
    <property type="match status" value="1"/>
</dbReference>
<comment type="cofactor">
    <cofactor evidence="11">
        <name>NADPH</name>
        <dbReference type="ChEBI" id="CHEBI:57783"/>
    </cofactor>
</comment>
<keyword evidence="4 11" id="KW-0288">FMN</keyword>
<organism evidence="13 14">
    <name type="scientific">Abiotrophia defectiva</name>
    <name type="common">Streptococcus defectivus</name>
    <dbReference type="NCBI Taxonomy" id="46125"/>
    <lineage>
        <taxon>Bacteria</taxon>
        <taxon>Bacillati</taxon>
        <taxon>Bacillota</taxon>
        <taxon>Bacilli</taxon>
        <taxon>Lactobacillales</taxon>
        <taxon>Aerococcaceae</taxon>
        <taxon>Abiotrophia</taxon>
    </lineage>
</organism>
<keyword evidence="9 11" id="KW-0413">Isomerase</keyword>
<evidence type="ECO:0000256" key="6">
    <source>
        <dbReference type="ARBA" id="ARBA00022842"/>
    </source>
</evidence>
<reference evidence="13" key="1">
    <citation type="submission" date="2020-04" db="EMBL/GenBank/DDBJ databases">
        <title>Deep metagenomics examines the oral microbiome during advanced dental caries in children, revealing novel taxa and co-occurrences with host molecules.</title>
        <authorList>
            <person name="Baker J.L."/>
            <person name="Morton J.T."/>
            <person name="Dinis M."/>
            <person name="Alvarez R."/>
            <person name="Tran N.C."/>
            <person name="Knight R."/>
            <person name="Edlund A."/>
        </authorList>
    </citation>
    <scope>NUCLEOTIDE SEQUENCE</scope>
    <source>
        <strain evidence="13">JCVI_23_bin.16</strain>
    </source>
</reference>
<keyword evidence="5 11" id="KW-0479">Metal-binding</keyword>
<evidence type="ECO:0000313" key="14">
    <source>
        <dbReference type="Proteomes" id="UP000757900"/>
    </source>
</evidence>
<evidence type="ECO:0000256" key="11">
    <source>
        <dbReference type="HAMAP-Rule" id="MF_00354"/>
    </source>
</evidence>
<name>A0A929MS71_ABIDE</name>
<feature type="binding site" evidence="11">
    <location>
        <begin position="286"/>
        <end position="287"/>
    </location>
    <ligand>
        <name>FMN</name>
        <dbReference type="ChEBI" id="CHEBI:58210"/>
    </ligand>
</feature>
<dbReference type="NCBIfam" id="TIGR02151">
    <property type="entry name" value="IPP_isom_2"/>
    <property type="match status" value="1"/>
</dbReference>
<dbReference type="GO" id="GO:0010181">
    <property type="term" value="F:FMN binding"/>
    <property type="evidence" value="ECO:0007669"/>
    <property type="project" value="UniProtKB-UniRule"/>
</dbReference>
<accession>A0A929MS71</accession>
<feature type="binding site" evidence="11">
    <location>
        <begin position="68"/>
        <end position="70"/>
    </location>
    <ligand>
        <name>FMN</name>
        <dbReference type="ChEBI" id="CHEBI:58210"/>
    </ligand>
</feature>
<evidence type="ECO:0000256" key="10">
    <source>
        <dbReference type="ARBA" id="ARBA00025810"/>
    </source>
</evidence>
<comment type="caution">
    <text evidence="11">Lacks conserved residue(s) required for the propagation of feature annotation.</text>
</comment>
<evidence type="ECO:0000256" key="5">
    <source>
        <dbReference type="ARBA" id="ARBA00022723"/>
    </source>
</evidence>
<dbReference type="Pfam" id="PF01070">
    <property type="entry name" value="FMN_dh"/>
    <property type="match status" value="1"/>
</dbReference>
<feature type="binding site" evidence="11">
    <location>
        <position position="189"/>
    </location>
    <ligand>
        <name>FMN</name>
        <dbReference type="ChEBI" id="CHEBI:58210"/>
    </ligand>
</feature>
<dbReference type="GO" id="GO:0004452">
    <property type="term" value="F:isopentenyl-diphosphate delta-isomerase activity"/>
    <property type="evidence" value="ECO:0007669"/>
    <property type="project" value="UniProtKB-UniRule"/>
</dbReference>
<comment type="similarity">
    <text evidence="11">Belongs to the IPP isomerase type 2 family.</text>
</comment>
<feature type="binding site" evidence="11">
    <location>
        <position position="158"/>
    </location>
    <ligand>
        <name>Mg(2+)</name>
        <dbReference type="ChEBI" id="CHEBI:18420"/>
    </ligand>
</feature>
<evidence type="ECO:0000256" key="3">
    <source>
        <dbReference type="ARBA" id="ARBA00022630"/>
    </source>
</evidence>
<proteinExistence type="inferred from homology"/>
<evidence type="ECO:0000313" key="13">
    <source>
        <dbReference type="EMBL" id="MBF0934289.1"/>
    </source>
</evidence>
<feature type="domain" description="FMN-dependent dehydrogenase" evidence="12">
    <location>
        <begin position="170"/>
        <end position="330"/>
    </location>
</feature>
<evidence type="ECO:0000256" key="9">
    <source>
        <dbReference type="ARBA" id="ARBA00023235"/>
    </source>
</evidence>
<feature type="binding site" evidence="11">
    <location>
        <position position="98"/>
    </location>
    <ligand>
        <name>FMN</name>
        <dbReference type="ChEBI" id="CHEBI:58210"/>
    </ligand>
</feature>
<comment type="subunit">
    <text evidence="10 11">Homooctamer. Dimer of tetramers.</text>
</comment>
<sequence length="357" mass="39609">MQEENLMAHRKADHLHLALAQQAGVQTASCFDQLRFVHHPLALLSQDEIDLTTQWAGHTHAFPFYINAMTGGSKLTGQYNEQLAIVARETGLALAAGSASAMVKDPTVATSYQVMRQVNPEGFILANLGAHHSLESAQRVLEAMGANALQIHLNRPQEVVMPEGDRDFSQWLKQIERLVNGLDCPVIIKEVGFGMSQQTLRCLAEVGVKTVDVSGRGGTNFIQIEDQRHETPQFQALYQYGQTTAESLLEARVAPIELEILASGGIHQPVDIIKSLAMGARAVGLAGFFLHYLENKGLDATIEKVRAWQEQLRQLYLLLGARDWQELQATDLILTGDLRNWAQDRGLPFQDLARRHH</sequence>
<evidence type="ECO:0000256" key="7">
    <source>
        <dbReference type="ARBA" id="ARBA00022857"/>
    </source>
</evidence>
<dbReference type="AlphaFoldDB" id="A0A929MS71"/>
<comment type="cofactor">
    <cofactor evidence="1 11">
        <name>FMN</name>
        <dbReference type="ChEBI" id="CHEBI:58210"/>
    </cofactor>
</comment>
<comment type="cofactor">
    <cofactor evidence="11">
        <name>Mg(2+)</name>
        <dbReference type="ChEBI" id="CHEBI:18420"/>
    </cofactor>
</comment>
<evidence type="ECO:0000256" key="1">
    <source>
        <dbReference type="ARBA" id="ARBA00001917"/>
    </source>
</evidence>
<comment type="caution">
    <text evidence="13">The sequence shown here is derived from an EMBL/GenBank/DDBJ whole genome shotgun (WGS) entry which is preliminary data.</text>
</comment>
<feature type="binding site" evidence="11">
    <location>
        <position position="157"/>
    </location>
    <ligand>
        <name>substrate</name>
    </ligand>
</feature>
<dbReference type="SUPFAM" id="SSF51395">
    <property type="entry name" value="FMN-linked oxidoreductases"/>
    <property type="match status" value="1"/>
</dbReference>
<evidence type="ECO:0000256" key="8">
    <source>
        <dbReference type="ARBA" id="ARBA00023229"/>
    </source>
</evidence>
<dbReference type="PANTHER" id="PTHR43665:SF1">
    <property type="entry name" value="ISOPENTENYL-DIPHOSPHATE DELTA-ISOMERASE"/>
    <property type="match status" value="1"/>
</dbReference>
<feature type="binding site" evidence="11">
    <location>
        <position position="219"/>
    </location>
    <ligand>
        <name>FMN</name>
        <dbReference type="ChEBI" id="CHEBI:58210"/>
    </ligand>
</feature>
<dbReference type="RefSeq" id="WP_314181375.1">
    <property type="nucleotide sequence ID" value="NZ_CAUQPX010000009.1"/>
</dbReference>
<dbReference type="GO" id="GO:0016491">
    <property type="term" value="F:oxidoreductase activity"/>
    <property type="evidence" value="ECO:0007669"/>
    <property type="project" value="InterPro"/>
</dbReference>
<keyword evidence="6 11" id="KW-0460">Magnesium</keyword>
<dbReference type="GO" id="GO:0000287">
    <property type="term" value="F:magnesium ion binding"/>
    <property type="evidence" value="ECO:0007669"/>
    <property type="project" value="UniProtKB-UniRule"/>
</dbReference>
<comment type="catalytic activity">
    <reaction evidence="11">
        <text>isopentenyl diphosphate = dimethylallyl diphosphate</text>
        <dbReference type="Rhea" id="RHEA:23284"/>
        <dbReference type="ChEBI" id="CHEBI:57623"/>
        <dbReference type="ChEBI" id="CHEBI:128769"/>
        <dbReference type="EC" id="5.3.3.2"/>
    </reaction>
</comment>
<keyword evidence="3 11" id="KW-0285">Flavoprotein</keyword>
<feature type="binding site" evidence="11">
    <location>
        <position position="127"/>
    </location>
    <ligand>
        <name>FMN</name>
        <dbReference type="ChEBI" id="CHEBI:58210"/>
    </ligand>
</feature>
<feature type="binding site" evidence="11">
    <location>
        <begin position="10"/>
        <end position="11"/>
    </location>
    <ligand>
        <name>substrate</name>
    </ligand>
</feature>
<keyword evidence="7 11" id="KW-0521">NADP</keyword>
<feature type="binding site" evidence="11">
    <location>
        <position position="214"/>
    </location>
    <ligand>
        <name>FMN</name>
        <dbReference type="ChEBI" id="CHEBI:58210"/>
    </ligand>
</feature>
<dbReference type="Proteomes" id="UP000757900">
    <property type="component" value="Unassembled WGS sequence"/>
</dbReference>
<dbReference type="PANTHER" id="PTHR43665">
    <property type="entry name" value="ISOPENTENYL-DIPHOSPHATE DELTA-ISOMERASE"/>
    <property type="match status" value="1"/>
</dbReference>
<dbReference type="GO" id="GO:0070402">
    <property type="term" value="F:NADPH binding"/>
    <property type="evidence" value="ECO:0007669"/>
    <property type="project" value="UniProtKB-UniRule"/>
</dbReference>
<dbReference type="HAMAP" id="MF_00354">
    <property type="entry name" value="Idi_2"/>
    <property type="match status" value="1"/>
</dbReference>
<dbReference type="InterPro" id="IPR000262">
    <property type="entry name" value="FMN-dep_DH"/>
</dbReference>